<protein>
    <submittedName>
        <fullName evidence="3">Uncharacterized protein</fullName>
    </submittedName>
</protein>
<dbReference type="FunFam" id="3.20.80.10:FF:000002">
    <property type="entry name" value="Heme-binding protein 2"/>
    <property type="match status" value="1"/>
</dbReference>
<gene>
    <name evidence="3" type="ORF">LIER_34294</name>
</gene>
<feature type="signal peptide" evidence="2">
    <location>
        <begin position="1"/>
        <end position="30"/>
    </location>
</feature>
<keyword evidence="2" id="KW-0732">Signal</keyword>
<proteinExistence type="inferred from homology"/>
<evidence type="ECO:0000256" key="2">
    <source>
        <dbReference type="SAM" id="SignalP"/>
    </source>
</evidence>
<dbReference type="EMBL" id="BAABME010014246">
    <property type="protein sequence ID" value="GAA0187006.1"/>
    <property type="molecule type" value="Genomic_DNA"/>
</dbReference>
<keyword evidence="4" id="KW-1185">Reference proteome</keyword>
<comment type="caution">
    <text evidence="3">The sequence shown here is derived from an EMBL/GenBank/DDBJ whole genome shotgun (WGS) entry which is preliminary data.</text>
</comment>
<reference evidence="3 4" key="1">
    <citation type="submission" date="2024-01" db="EMBL/GenBank/DDBJ databases">
        <title>The complete chloroplast genome sequence of Lithospermum erythrorhizon: insights into the phylogenetic relationship among Boraginaceae species and the maternal lineages of purple gromwells.</title>
        <authorList>
            <person name="Okada T."/>
            <person name="Watanabe K."/>
        </authorList>
    </citation>
    <scope>NUCLEOTIDE SEQUENCE [LARGE SCALE GENOMIC DNA]</scope>
</reference>
<dbReference type="PANTHER" id="PTHR11220">
    <property type="entry name" value="HEME-BINDING PROTEIN-RELATED"/>
    <property type="match status" value="1"/>
</dbReference>
<accession>A0AAV3S3G1</accession>
<sequence>MNIDENMFSPNRMLSTIFLSFSLSILLCEGISYPKPHNCGIYECPSYEVVYSQKEFEIRNYTSATWLSTKDIVSKSFNDATVQGFRKVFSYITGKNKEGKRIKMTAPVLVNVVPPTDSNSDSKLVVYYYVPQEFQKKPPVSDELLPLNLPTNKLVAVRRFGGFVNDSIIGPNSEVNTLRNSLEGTTYQGKYNSSSFSVAIYNAPFEIINRVNEILLSFVD</sequence>
<feature type="chain" id="PRO_5043584880" evidence="2">
    <location>
        <begin position="31"/>
        <end position="220"/>
    </location>
</feature>
<evidence type="ECO:0000313" key="3">
    <source>
        <dbReference type="EMBL" id="GAA0187006.1"/>
    </source>
</evidence>
<organism evidence="3 4">
    <name type="scientific">Lithospermum erythrorhizon</name>
    <name type="common">Purple gromwell</name>
    <name type="synonym">Lithospermum officinale var. erythrorhizon</name>
    <dbReference type="NCBI Taxonomy" id="34254"/>
    <lineage>
        <taxon>Eukaryota</taxon>
        <taxon>Viridiplantae</taxon>
        <taxon>Streptophyta</taxon>
        <taxon>Embryophyta</taxon>
        <taxon>Tracheophyta</taxon>
        <taxon>Spermatophyta</taxon>
        <taxon>Magnoliopsida</taxon>
        <taxon>eudicotyledons</taxon>
        <taxon>Gunneridae</taxon>
        <taxon>Pentapetalae</taxon>
        <taxon>asterids</taxon>
        <taxon>lamiids</taxon>
        <taxon>Boraginales</taxon>
        <taxon>Boraginaceae</taxon>
        <taxon>Boraginoideae</taxon>
        <taxon>Lithospermeae</taxon>
        <taxon>Lithospermum</taxon>
    </lineage>
</organism>
<dbReference type="InterPro" id="IPR011256">
    <property type="entry name" value="Reg_factor_effector_dom_sf"/>
</dbReference>
<name>A0AAV3S3G1_LITER</name>
<dbReference type="InterPro" id="IPR006917">
    <property type="entry name" value="SOUL_heme-bd"/>
</dbReference>
<dbReference type="Pfam" id="PF04832">
    <property type="entry name" value="SOUL"/>
    <property type="match status" value="1"/>
</dbReference>
<dbReference type="SUPFAM" id="SSF55136">
    <property type="entry name" value="Probable bacterial effector-binding domain"/>
    <property type="match status" value="1"/>
</dbReference>
<dbReference type="Gene3D" id="3.20.80.10">
    <property type="entry name" value="Regulatory factor, effector binding domain"/>
    <property type="match status" value="1"/>
</dbReference>
<dbReference type="Proteomes" id="UP001454036">
    <property type="component" value="Unassembled WGS sequence"/>
</dbReference>
<evidence type="ECO:0000256" key="1">
    <source>
        <dbReference type="ARBA" id="ARBA00009817"/>
    </source>
</evidence>
<dbReference type="PANTHER" id="PTHR11220:SF59">
    <property type="entry name" value="HEME-BINDING PROTEIN 2-LIKE"/>
    <property type="match status" value="1"/>
</dbReference>
<evidence type="ECO:0000313" key="4">
    <source>
        <dbReference type="Proteomes" id="UP001454036"/>
    </source>
</evidence>
<comment type="similarity">
    <text evidence="1">Belongs to the HEBP family.</text>
</comment>
<dbReference type="AlphaFoldDB" id="A0AAV3S3G1"/>